<proteinExistence type="predicted"/>
<keyword evidence="1" id="KW-0812">Transmembrane</keyword>
<sequence length="256" mass="27564">MPLNYLRHLSGNQRTRRANRQLGAMLALVAGAVNAGGFLAVKQYTSHMTGFVSAIADNLVLGNTLLVIGGVSSILSFLGGAASTSVMVNWARHRRLFSEYALPLMIEALLLLLFGLLGANLQSFIAITLPATVLLLCFIMGLQNALVTKLSQAEIRTTHVTGVITDLGIELGKMIYWNHTHRPDSDGHVHANREKLITHLLILGMFFSGCLIGAVGFKTFGFSTVLPFSALLVLLACIPLGDDALAILRKRRSAAD</sequence>
<feature type="transmembrane region" description="Helical" evidence="1">
    <location>
        <begin position="61"/>
        <end position="88"/>
    </location>
</feature>
<keyword evidence="3" id="KW-1185">Reference proteome</keyword>
<keyword evidence="1" id="KW-0472">Membrane</keyword>
<feature type="transmembrane region" description="Helical" evidence="1">
    <location>
        <begin position="124"/>
        <end position="147"/>
    </location>
</feature>
<reference evidence="2" key="2">
    <citation type="submission" date="2020-09" db="EMBL/GenBank/DDBJ databases">
        <authorList>
            <person name="Sun Q."/>
            <person name="Sedlacek I."/>
        </authorList>
    </citation>
    <scope>NUCLEOTIDE SEQUENCE</scope>
    <source>
        <strain evidence="2">CCM 7086</strain>
    </source>
</reference>
<feature type="transmembrane region" description="Helical" evidence="1">
    <location>
        <begin position="21"/>
        <end position="41"/>
    </location>
</feature>
<evidence type="ECO:0000313" key="2">
    <source>
        <dbReference type="EMBL" id="GGC01220.1"/>
    </source>
</evidence>
<dbReference type="EMBL" id="BMCG01000002">
    <property type="protein sequence ID" value="GGC01220.1"/>
    <property type="molecule type" value="Genomic_DNA"/>
</dbReference>
<protein>
    <submittedName>
        <fullName evidence="2">DUF1275 family protein</fullName>
    </submittedName>
</protein>
<gene>
    <name evidence="2" type="ORF">GCM10007205_08130</name>
</gene>
<dbReference type="Pfam" id="PF06912">
    <property type="entry name" value="DUF1275"/>
    <property type="match status" value="1"/>
</dbReference>
<organism evidence="2 3">
    <name type="scientific">Oxalicibacterium flavum</name>
    <dbReference type="NCBI Taxonomy" id="179467"/>
    <lineage>
        <taxon>Bacteria</taxon>
        <taxon>Pseudomonadati</taxon>
        <taxon>Pseudomonadota</taxon>
        <taxon>Betaproteobacteria</taxon>
        <taxon>Burkholderiales</taxon>
        <taxon>Oxalobacteraceae</taxon>
        <taxon>Oxalicibacterium</taxon>
    </lineage>
</organism>
<dbReference type="RefSeq" id="WP_188394923.1">
    <property type="nucleotide sequence ID" value="NZ_BMCG01000002.1"/>
</dbReference>
<accession>A0A8J2XWV9</accession>
<reference evidence="2" key="1">
    <citation type="journal article" date="2014" name="Int. J. Syst. Evol. Microbiol.">
        <title>Complete genome sequence of Corynebacterium casei LMG S-19264T (=DSM 44701T), isolated from a smear-ripened cheese.</title>
        <authorList>
            <consortium name="US DOE Joint Genome Institute (JGI-PGF)"/>
            <person name="Walter F."/>
            <person name="Albersmeier A."/>
            <person name="Kalinowski J."/>
            <person name="Ruckert C."/>
        </authorList>
    </citation>
    <scope>NUCLEOTIDE SEQUENCE</scope>
    <source>
        <strain evidence="2">CCM 7086</strain>
    </source>
</reference>
<name>A0A8J2XWV9_9BURK</name>
<feature type="transmembrane region" description="Helical" evidence="1">
    <location>
        <begin position="200"/>
        <end position="220"/>
    </location>
</feature>
<dbReference type="Proteomes" id="UP000620266">
    <property type="component" value="Unassembled WGS sequence"/>
</dbReference>
<dbReference type="PANTHER" id="PTHR37314:SF4">
    <property type="entry name" value="UPF0700 TRANSMEMBRANE PROTEIN YOAK"/>
    <property type="match status" value="1"/>
</dbReference>
<feature type="transmembrane region" description="Helical" evidence="1">
    <location>
        <begin position="226"/>
        <end position="248"/>
    </location>
</feature>
<dbReference type="PANTHER" id="PTHR37314">
    <property type="entry name" value="SLR0142 PROTEIN"/>
    <property type="match status" value="1"/>
</dbReference>
<evidence type="ECO:0000313" key="3">
    <source>
        <dbReference type="Proteomes" id="UP000620266"/>
    </source>
</evidence>
<dbReference type="AlphaFoldDB" id="A0A8J2XWV9"/>
<keyword evidence="1" id="KW-1133">Transmembrane helix</keyword>
<feature type="transmembrane region" description="Helical" evidence="1">
    <location>
        <begin position="100"/>
        <end position="118"/>
    </location>
</feature>
<comment type="caution">
    <text evidence="2">The sequence shown here is derived from an EMBL/GenBank/DDBJ whole genome shotgun (WGS) entry which is preliminary data.</text>
</comment>
<dbReference type="InterPro" id="IPR010699">
    <property type="entry name" value="DUF1275"/>
</dbReference>
<evidence type="ECO:0000256" key="1">
    <source>
        <dbReference type="SAM" id="Phobius"/>
    </source>
</evidence>